<comment type="similarity">
    <text evidence="1">Belongs to the Gfo/Idh/MocA family.</text>
</comment>
<dbReference type="STRING" id="1300347.I601_1769"/>
<dbReference type="InterPro" id="IPR000683">
    <property type="entry name" value="Gfo/Idh/MocA-like_OxRdtase_N"/>
</dbReference>
<dbReference type="RefSeq" id="WP_068108323.1">
    <property type="nucleotide sequence ID" value="NZ_CP015079.1"/>
</dbReference>
<keyword evidence="4" id="KW-0560">Oxidoreductase</keyword>
<dbReference type="GO" id="GO:0050112">
    <property type="term" value="F:inositol 2-dehydrogenase (NAD+) activity"/>
    <property type="evidence" value="ECO:0007669"/>
    <property type="project" value="UniProtKB-EC"/>
</dbReference>
<dbReference type="InterPro" id="IPR004104">
    <property type="entry name" value="Gfo/Idh/MocA-like_OxRdtase_C"/>
</dbReference>
<dbReference type="Gene3D" id="3.30.360.10">
    <property type="entry name" value="Dihydrodipicolinate Reductase, domain 2"/>
    <property type="match status" value="1"/>
</dbReference>
<dbReference type="AlphaFoldDB" id="A0A1A9GKJ9"/>
<evidence type="ECO:0000259" key="2">
    <source>
        <dbReference type="Pfam" id="PF01408"/>
    </source>
</evidence>
<dbReference type="PANTHER" id="PTHR43377">
    <property type="entry name" value="BILIVERDIN REDUCTASE A"/>
    <property type="match status" value="1"/>
</dbReference>
<reference evidence="4 5" key="1">
    <citation type="submission" date="2016-03" db="EMBL/GenBank/DDBJ databases">
        <title>Complete genome sequence of a soil Actinobacterium, Nocardioides dokdonensis FR1436.</title>
        <authorList>
            <person name="Kwon S.-K."/>
            <person name="Kim K."/>
            <person name="Kim J.F."/>
        </authorList>
    </citation>
    <scope>NUCLEOTIDE SEQUENCE [LARGE SCALE GENOMIC DNA]</scope>
    <source>
        <strain evidence="4 5">FR1436</strain>
    </source>
</reference>
<dbReference type="Pfam" id="PF01408">
    <property type="entry name" value="GFO_IDH_MocA"/>
    <property type="match status" value="1"/>
</dbReference>
<proteinExistence type="inferred from homology"/>
<dbReference type="InterPro" id="IPR051450">
    <property type="entry name" value="Gfo/Idh/MocA_Oxidoreductases"/>
</dbReference>
<dbReference type="Proteomes" id="UP000077868">
    <property type="component" value="Chromosome"/>
</dbReference>
<evidence type="ECO:0000256" key="1">
    <source>
        <dbReference type="ARBA" id="ARBA00010928"/>
    </source>
</evidence>
<feature type="domain" description="Gfo/Idh/MocA-like oxidoreductase C-terminal" evidence="3">
    <location>
        <begin position="130"/>
        <end position="326"/>
    </location>
</feature>
<dbReference type="PATRIC" id="fig|1300347.3.peg.1769"/>
<dbReference type="SUPFAM" id="SSF55347">
    <property type="entry name" value="Glyceraldehyde-3-phosphate dehydrogenase-like, C-terminal domain"/>
    <property type="match status" value="1"/>
</dbReference>
<protein>
    <submittedName>
        <fullName evidence="4">Inositol 2-dehydrogenase</fullName>
        <ecNumber evidence="4">1.1.1.18</ecNumber>
    </submittedName>
</protein>
<evidence type="ECO:0000259" key="3">
    <source>
        <dbReference type="Pfam" id="PF02894"/>
    </source>
</evidence>
<organism evidence="4 5">
    <name type="scientific">Nocardioides dokdonensis FR1436</name>
    <dbReference type="NCBI Taxonomy" id="1300347"/>
    <lineage>
        <taxon>Bacteria</taxon>
        <taxon>Bacillati</taxon>
        <taxon>Actinomycetota</taxon>
        <taxon>Actinomycetes</taxon>
        <taxon>Propionibacteriales</taxon>
        <taxon>Nocardioidaceae</taxon>
        <taxon>Nocardioides</taxon>
    </lineage>
</organism>
<feature type="domain" description="Gfo/Idh/MocA-like oxidoreductase N-terminal" evidence="2">
    <location>
        <begin position="4"/>
        <end position="118"/>
    </location>
</feature>
<dbReference type="Pfam" id="PF02894">
    <property type="entry name" value="GFO_IDH_MocA_C"/>
    <property type="match status" value="1"/>
</dbReference>
<dbReference type="EMBL" id="CP015079">
    <property type="protein sequence ID" value="ANH38200.1"/>
    <property type="molecule type" value="Genomic_DNA"/>
</dbReference>
<dbReference type="Gene3D" id="3.40.50.720">
    <property type="entry name" value="NAD(P)-binding Rossmann-like Domain"/>
    <property type="match status" value="1"/>
</dbReference>
<dbReference type="PANTHER" id="PTHR43377:SF1">
    <property type="entry name" value="BILIVERDIN REDUCTASE A"/>
    <property type="match status" value="1"/>
</dbReference>
<dbReference type="GO" id="GO:0000166">
    <property type="term" value="F:nucleotide binding"/>
    <property type="evidence" value="ECO:0007669"/>
    <property type="project" value="InterPro"/>
</dbReference>
<name>A0A1A9GKJ9_9ACTN</name>
<dbReference type="KEGG" id="ndk:I601_1769"/>
<evidence type="ECO:0000313" key="4">
    <source>
        <dbReference type="EMBL" id="ANH38200.1"/>
    </source>
</evidence>
<dbReference type="InterPro" id="IPR036291">
    <property type="entry name" value="NAD(P)-bd_dom_sf"/>
</dbReference>
<gene>
    <name evidence="4" type="primary">iolG</name>
    <name evidence="4" type="ORF">I601_1769</name>
</gene>
<dbReference type="EC" id="1.1.1.18" evidence="4"/>
<dbReference type="OrthoDB" id="179913at2"/>
<dbReference type="SUPFAM" id="SSF51735">
    <property type="entry name" value="NAD(P)-binding Rossmann-fold domains"/>
    <property type="match status" value="1"/>
</dbReference>
<sequence>MADLRVGLVGIGMMGRNHARVLNSIEGLKLTAVADPAGDKHGMAGEAKVVTSIGEMIEVGVDLAVVAVPTAFHLAAGLELADAGVHTLIEKPLAADSAESAALVDAFEGAGLVNAVGHIERCNPALRSLRSRLENGDLGEIYQVATRRQGPFPNRIDDVGVVKDLATHDIDLTAWVIQSPYAKVAAYTAHKSGRVHEDLISITAKMQDGTVASHLVNWLSPLKERVTVVTGEKGAFVVDTLTGDLVFHENGVIDTEWGQVRNFRGVTEGNSTRYAIPKPEPLRVQHENFRDAVLGSGTDIVTMREGMATVAVADACILAANEGRTIVIDESGAPTTP</sequence>
<accession>A0A1A9GKJ9</accession>
<evidence type="ECO:0000313" key="5">
    <source>
        <dbReference type="Proteomes" id="UP000077868"/>
    </source>
</evidence>
<keyword evidence="5" id="KW-1185">Reference proteome</keyword>